<dbReference type="RefSeq" id="WP_147142898.1">
    <property type="nucleotide sequence ID" value="NZ_BAABIJ010000004.1"/>
</dbReference>
<sequence length="128" mass="12808">MTEGSARPSRRTVAARYGRQHAAGGAIGSILNGSRKPRWDTRRATGVLLLSPAAGFTAAMALGAGSAWIGALSLSFAAAAAGLVAAEWRARRDPAERSSEDAAAVLPDGAGGTGRSGLGDASRAGNHP</sequence>
<proteinExistence type="predicted"/>
<feature type="transmembrane region" description="Helical" evidence="2">
    <location>
        <begin position="44"/>
        <end position="62"/>
    </location>
</feature>
<gene>
    <name evidence="3" type="ORF">LX16_4581</name>
</gene>
<dbReference type="EMBL" id="VLLL01000008">
    <property type="protein sequence ID" value="TWJ08353.1"/>
    <property type="molecule type" value="Genomic_DNA"/>
</dbReference>
<evidence type="ECO:0000256" key="2">
    <source>
        <dbReference type="SAM" id="Phobius"/>
    </source>
</evidence>
<evidence type="ECO:0000313" key="3">
    <source>
        <dbReference type="EMBL" id="TWJ08353.1"/>
    </source>
</evidence>
<feature type="region of interest" description="Disordered" evidence="1">
    <location>
        <begin position="90"/>
        <end position="128"/>
    </location>
</feature>
<reference evidence="3 4" key="1">
    <citation type="journal article" date="2013" name="Stand. Genomic Sci.">
        <title>Genomic Encyclopedia of Type Strains, Phase I: The one thousand microbial genomes (KMG-I) project.</title>
        <authorList>
            <person name="Kyrpides N.C."/>
            <person name="Woyke T."/>
            <person name="Eisen J.A."/>
            <person name="Garrity G."/>
            <person name="Lilburn T.G."/>
            <person name="Beck B.J."/>
            <person name="Whitman W.B."/>
            <person name="Hugenholtz P."/>
            <person name="Klenk H.P."/>
        </authorList>
    </citation>
    <scope>NUCLEOTIDE SEQUENCE [LARGE SCALE GENOMIC DNA]</scope>
    <source>
        <strain evidence="3 4">DSM 45044</strain>
    </source>
</reference>
<keyword evidence="2" id="KW-0472">Membrane</keyword>
<dbReference type="AlphaFoldDB" id="A0A562URV5"/>
<evidence type="ECO:0000256" key="1">
    <source>
        <dbReference type="SAM" id="MobiDB-lite"/>
    </source>
</evidence>
<organism evidence="3 4">
    <name type="scientific">Stackebrandtia albiflava</name>
    <dbReference type="NCBI Taxonomy" id="406432"/>
    <lineage>
        <taxon>Bacteria</taxon>
        <taxon>Bacillati</taxon>
        <taxon>Actinomycetota</taxon>
        <taxon>Actinomycetes</taxon>
        <taxon>Glycomycetales</taxon>
        <taxon>Glycomycetaceae</taxon>
        <taxon>Stackebrandtia</taxon>
    </lineage>
</organism>
<comment type="caution">
    <text evidence="3">The sequence shown here is derived from an EMBL/GenBank/DDBJ whole genome shotgun (WGS) entry which is preliminary data.</text>
</comment>
<protein>
    <submittedName>
        <fullName evidence="3">Uncharacterized protein</fullName>
    </submittedName>
</protein>
<name>A0A562URV5_9ACTN</name>
<keyword evidence="2" id="KW-1133">Transmembrane helix</keyword>
<evidence type="ECO:0000313" key="4">
    <source>
        <dbReference type="Proteomes" id="UP000321617"/>
    </source>
</evidence>
<accession>A0A562URV5</accession>
<keyword evidence="2" id="KW-0812">Transmembrane</keyword>
<feature type="transmembrane region" description="Helical" evidence="2">
    <location>
        <begin position="68"/>
        <end position="88"/>
    </location>
</feature>
<dbReference type="Proteomes" id="UP000321617">
    <property type="component" value="Unassembled WGS sequence"/>
</dbReference>
<feature type="compositionally biased region" description="Basic and acidic residues" evidence="1">
    <location>
        <begin position="90"/>
        <end position="100"/>
    </location>
</feature>
<keyword evidence="4" id="KW-1185">Reference proteome</keyword>